<organism evidence="2 3">
    <name type="scientific">Steroidobacter agaridevorans</name>
    <dbReference type="NCBI Taxonomy" id="2695856"/>
    <lineage>
        <taxon>Bacteria</taxon>
        <taxon>Pseudomonadati</taxon>
        <taxon>Pseudomonadota</taxon>
        <taxon>Gammaproteobacteria</taxon>
        <taxon>Steroidobacterales</taxon>
        <taxon>Steroidobacteraceae</taxon>
        <taxon>Steroidobacter</taxon>
    </lineage>
</organism>
<dbReference type="AlphaFoldDB" id="A0A829Y705"/>
<sequence>MDVRFSGQALYCQISRAELATLSSGRSVDLIVSLPRHRSFRVGVRSSAMSADRGGWQLESDPTGIWLTIPRAELEQLGQTEMFAERLMRDFPVSSNQQMRVILEAVPDAQPEDRSVIEITPPPDSSAP</sequence>
<gene>
    <name evidence="2" type="ORF">GCM10011487_10440</name>
</gene>
<name>A0A829Y705_9GAMM</name>
<evidence type="ECO:0000313" key="3">
    <source>
        <dbReference type="Proteomes" id="UP000445000"/>
    </source>
</evidence>
<reference evidence="3" key="1">
    <citation type="submission" date="2020-01" db="EMBL/GenBank/DDBJ databases">
        <title>'Steroidobacter agaridevorans' sp. nov., agar-degrading bacteria isolated from rhizosphere soils.</title>
        <authorList>
            <person name="Ikenaga M."/>
            <person name="Kataoka M."/>
            <person name="Murouchi A."/>
            <person name="Katsuragi S."/>
            <person name="Sakai M."/>
        </authorList>
    </citation>
    <scope>NUCLEOTIDE SEQUENCE [LARGE SCALE GENOMIC DNA]</scope>
    <source>
        <strain evidence="3">YU21-B</strain>
    </source>
</reference>
<keyword evidence="3" id="KW-1185">Reference proteome</keyword>
<dbReference type="RefSeq" id="WP_161810867.1">
    <property type="nucleotide sequence ID" value="NZ_BLJN01000001.1"/>
</dbReference>
<evidence type="ECO:0000256" key="1">
    <source>
        <dbReference type="SAM" id="MobiDB-lite"/>
    </source>
</evidence>
<dbReference type="Proteomes" id="UP000445000">
    <property type="component" value="Unassembled WGS sequence"/>
</dbReference>
<feature type="region of interest" description="Disordered" evidence="1">
    <location>
        <begin position="109"/>
        <end position="128"/>
    </location>
</feature>
<evidence type="ECO:0000313" key="2">
    <source>
        <dbReference type="EMBL" id="GFE79044.1"/>
    </source>
</evidence>
<dbReference type="EMBL" id="BLJN01000001">
    <property type="protein sequence ID" value="GFE79044.1"/>
    <property type="molecule type" value="Genomic_DNA"/>
</dbReference>
<protein>
    <submittedName>
        <fullName evidence="2">Uncharacterized protein</fullName>
    </submittedName>
</protein>
<accession>A0A829Y705</accession>
<comment type="caution">
    <text evidence="2">The sequence shown here is derived from an EMBL/GenBank/DDBJ whole genome shotgun (WGS) entry which is preliminary data.</text>
</comment>
<proteinExistence type="predicted"/>